<dbReference type="SUPFAM" id="SSF51735">
    <property type="entry name" value="NAD(P)-binding Rossmann-fold domains"/>
    <property type="match status" value="1"/>
</dbReference>
<dbReference type="EMBL" id="FPBK01000007">
    <property type="protein sequence ID" value="SFU55639.1"/>
    <property type="molecule type" value="Genomic_DNA"/>
</dbReference>
<keyword evidence="4" id="KW-1185">Reference proteome</keyword>
<dbReference type="Pfam" id="PF13561">
    <property type="entry name" value="adh_short_C2"/>
    <property type="match status" value="1"/>
</dbReference>
<dbReference type="RefSeq" id="WP_093025118.1">
    <property type="nucleotide sequence ID" value="NZ_FPBK01000007.1"/>
</dbReference>
<name>A0A1I7H4J9_9FLAO</name>
<dbReference type="AlphaFoldDB" id="A0A1I7H4J9"/>
<evidence type="ECO:0000256" key="1">
    <source>
        <dbReference type="ARBA" id="ARBA00006484"/>
    </source>
</evidence>
<proteinExistence type="inferred from homology"/>
<dbReference type="PANTHER" id="PTHR43477">
    <property type="entry name" value="DIHYDROANTICAPSIN 7-DEHYDROGENASE"/>
    <property type="match status" value="1"/>
</dbReference>
<dbReference type="Proteomes" id="UP000199138">
    <property type="component" value="Unassembled WGS sequence"/>
</dbReference>
<evidence type="ECO:0000313" key="3">
    <source>
        <dbReference type="EMBL" id="SFU55639.1"/>
    </source>
</evidence>
<sequence length="226" mass="24643">MRKILVIGGSRGIGKAVVEGLVKDHEVISFSRTEGNLPESVQQYELDILKDELPDIESLDGLVYCPGSINLKPIASLKITDFREDFEINVIGIVRCIQKYTKILKKGNNPSVVCFSTVATQLGMPYHASIAASKAAVEGLVKTLAAEFAPLIRVNAVAPTVTKTDLAERLFRSDSMKEKLKERHPLQNYLQPEDVASVVHFLLSNASKSITGSILPVDNGIVSVKL</sequence>
<dbReference type="InterPro" id="IPR002347">
    <property type="entry name" value="SDR_fam"/>
</dbReference>
<dbReference type="PRINTS" id="PR00081">
    <property type="entry name" value="GDHRDH"/>
</dbReference>
<evidence type="ECO:0000256" key="2">
    <source>
        <dbReference type="ARBA" id="ARBA00023002"/>
    </source>
</evidence>
<dbReference type="InterPro" id="IPR036291">
    <property type="entry name" value="NAD(P)-bd_dom_sf"/>
</dbReference>
<comment type="similarity">
    <text evidence="1">Belongs to the short-chain dehydrogenases/reductases (SDR) family.</text>
</comment>
<accession>A0A1I7H4J9</accession>
<dbReference type="CDD" id="cd05233">
    <property type="entry name" value="SDR_c"/>
    <property type="match status" value="1"/>
</dbReference>
<dbReference type="STRING" id="1224947.SAMN05216480_10752"/>
<gene>
    <name evidence="3" type="ORF">SAMN05216480_10752</name>
</gene>
<dbReference type="InterPro" id="IPR051122">
    <property type="entry name" value="SDR_DHRS6-like"/>
</dbReference>
<dbReference type="PANTHER" id="PTHR43477:SF1">
    <property type="entry name" value="DIHYDROANTICAPSIN 7-DEHYDROGENASE"/>
    <property type="match status" value="1"/>
</dbReference>
<evidence type="ECO:0000313" key="4">
    <source>
        <dbReference type="Proteomes" id="UP000199138"/>
    </source>
</evidence>
<organism evidence="3 4">
    <name type="scientific">Pustulibacterium marinum</name>
    <dbReference type="NCBI Taxonomy" id="1224947"/>
    <lineage>
        <taxon>Bacteria</taxon>
        <taxon>Pseudomonadati</taxon>
        <taxon>Bacteroidota</taxon>
        <taxon>Flavobacteriia</taxon>
        <taxon>Flavobacteriales</taxon>
        <taxon>Flavobacteriaceae</taxon>
        <taxon>Pustulibacterium</taxon>
    </lineage>
</organism>
<keyword evidence="2" id="KW-0560">Oxidoreductase</keyword>
<dbReference type="Gene3D" id="3.40.50.720">
    <property type="entry name" value="NAD(P)-binding Rossmann-like Domain"/>
    <property type="match status" value="1"/>
</dbReference>
<dbReference type="OrthoDB" id="9803333at2"/>
<reference evidence="3 4" key="1">
    <citation type="submission" date="2016-10" db="EMBL/GenBank/DDBJ databases">
        <authorList>
            <person name="de Groot N.N."/>
        </authorList>
    </citation>
    <scope>NUCLEOTIDE SEQUENCE [LARGE SCALE GENOMIC DNA]</scope>
    <source>
        <strain evidence="3 4">CGMCC 1.12333</strain>
    </source>
</reference>
<dbReference type="GO" id="GO:0016491">
    <property type="term" value="F:oxidoreductase activity"/>
    <property type="evidence" value="ECO:0007669"/>
    <property type="project" value="UniProtKB-KW"/>
</dbReference>
<protein>
    <submittedName>
        <fullName evidence="3">NAD(P)-dependent dehydrogenase, short-chain alcohol dehydrogenase family</fullName>
    </submittedName>
</protein>